<evidence type="ECO:0000256" key="5">
    <source>
        <dbReference type="ARBA" id="ARBA00022692"/>
    </source>
</evidence>
<feature type="transmembrane region" description="Helical" evidence="9">
    <location>
        <begin position="281"/>
        <end position="304"/>
    </location>
</feature>
<feature type="transmembrane region" description="Helical" evidence="9">
    <location>
        <begin position="95"/>
        <end position="113"/>
    </location>
</feature>
<dbReference type="GO" id="GO:0016763">
    <property type="term" value="F:pentosyltransferase activity"/>
    <property type="evidence" value="ECO:0007669"/>
    <property type="project" value="TreeGrafter"/>
</dbReference>
<organism evidence="10 11">
    <name type="scientific">Desulfofarcimen acetoxidans (strain ATCC 49208 / DSM 771 / KCTC 5769 / VKM B-1644 / 5575)</name>
    <name type="common">Desulfotomaculum acetoxidans</name>
    <dbReference type="NCBI Taxonomy" id="485916"/>
    <lineage>
        <taxon>Bacteria</taxon>
        <taxon>Bacillati</taxon>
        <taxon>Bacillota</taxon>
        <taxon>Clostridia</taxon>
        <taxon>Eubacteriales</taxon>
        <taxon>Peptococcaceae</taxon>
        <taxon>Desulfofarcimen</taxon>
    </lineage>
</organism>
<feature type="transmembrane region" description="Helical" evidence="9">
    <location>
        <begin position="454"/>
        <end position="473"/>
    </location>
</feature>
<feature type="transmembrane region" description="Helical" evidence="9">
    <location>
        <begin position="411"/>
        <end position="428"/>
    </location>
</feature>
<evidence type="ECO:0000313" key="11">
    <source>
        <dbReference type="Proteomes" id="UP000002217"/>
    </source>
</evidence>
<sequence length="521" mass="57729">MSPLKKRLIIISLLLLLIVVVSCLYHSGYLSTDSKSLSAGSAQTPPGDRINPPGGISQNHGNHFPLPDSNHRMGAPGGGMRGNSIRADLKYNTQLIGYSVLFLGVLVLAYVIAEKNKLRIKPGRERIIMLSLLMTALLARLCLAAVLEGHPFDLNTFKSWASAAADNLPQVYSGHRSSDYPPLYMYVLYLIGKTASISSMSNYYNFLLKLPSILADMTTAFLIYKLAGKRLSAELSVLLAAFYALNPAVLVNSTFWGQVDSFFTMLVFFAVLLLSEKKPVLAAAFFTAAVLMKPQGIIFLPVLFFEFVRQRNVKSFVQAILAAFSTVLIVVLPFSLEMGWLWIFKLFSGTLGEYPYASVNAFNFFALIGKNFAQDGSELFVLSYHSWGMIFIVLISLYAWLVYIKGNSISFASPAALLLIAGVFTFSTRMHERYLFPAVALSVLAFIYLKDKRLLLLAAGFSSTVYINTHYVLYETVKGINSVAFNPVLIVTSLLNVVLFVYLVKVVFDIAVRKRIDTCRC</sequence>
<evidence type="ECO:0000256" key="8">
    <source>
        <dbReference type="SAM" id="MobiDB-lite"/>
    </source>
</evidence>
<keyword evidence="2" id="KW-1003">Cell membrane</keyword>
<comment type="subcellular location">
    <subcellularLocation>
        <location evidence="1">Cell membrane</location>
        <topology evidence="1">Multi-pass membrane protein</topology>
    </subcellularLocation>
</comment>
<protein>
    <submittedName>
        <fullName evidence="10">Integral membrane protein-like protein</fullName>
    </submittedName>
</protein>
<keyword evidence="5 9" id="KW-0812">Transmembrane</keyword>
<accession>C8W004</accession>
<keyword evidence="7 9" id="KW-0472">Membrane</keyword>
<feature type="transmembrane region" description="Helical" evidence="9">
    <location>
        <begin position="434"/>
        <end position="449"/>
    </location>
</feature>
<evidence type="ECO:0000313" key="10">
    <source>
        <dbReference type="EMBL" id="ACV64972.1"/>
    </source>
</evidence>
<dbReference type="HOGENOM" id="CLU_032554_0_0_9"/>
<name>C8W004_DESAS</name>
<dbReference type="InterPro" id="IPR050297">
    <property type="entry name" value="LipidA_mod_glycosyltrf_83"/>
</dbReference>
<evidence type="ECO:0000256" key="1">
    <source>
        <dbReference type="ARBA" id="ARBA00004651"/>
    </source>
</evidence>
<feature type="transmembrane region" description="Helical" evidence="9">
    <location>
        <begin position="485"/>
        <end position="508"/>
    </location>
</feature>
<dbReference type="PANTHER" id="PTHR33908:SF11">
    <property type="entry name" value="MEMBRANE PROTEIN"/>
    <property type="match status" value="1"/>
</dbReference>
<feature type="transmembrane region" description="Helical" evidence="9">
    <location>
        <begin position="231"/>
        <end position="249"/>
    </location>
</feature>
<evidence type="ECO:0000256" key="4">
    <source>
        <dbReference type="ARBA" id="ARBA00022679"/>
    </source>
</evidence>
<proteinExistence type="predicted"/>
<gene>
    <name evidence="10" type="ordered locus">Dtox_4307</name>
</gene>
<evidence type="ECO:0000256" key="7">
    <source>
        <dbReference type="ARBA" id="ARBA00023136"/>
    </source>
</evidence>
<dbReference type="GO" id="GO:0005886">
    <property type="term" value="C:plasma membrane"/>
    <property type="evidence" value="ECO:0007669"/>
    <property type="project" value="UniProtKB-SubCell"/>
</dbReference>
<feature type="transmembrane region" description="Helical" evidence="9">
    <location>
        <begin position="316"/>
        <end position="342"/>
    </location>
</feature>
<feature type="region of interest" description="Disordered" evidence="8">
    <location>
        <begin position="34"/>
        <end position="77"/>
    </location>
</feature>
<evidence type="ECO:0000256" key="2">
    <source>
        <dbReference type="ARBA" id="ARBA00022475"/>
    </source>
</evidence>
<evidence type="ECO:0000256" key="6">
    <source>
        <dbReference type="ARBA" id="ARBA00022989"/>
    </source>
</evidence>
<keyword evidence="4" id="KW-0808">Transferase</keyword>
<feature type="transmembrane region" description="Helical" evidence="9">
    <location>
        <begin position="384"/>
        <end position="404"/>
    </location>
</feature>
<reference evidence="10 11" key="1">
    <citation type="journal article" date="2009" name="Stand. Genomic Sci.">
        <title>Complete genome sequence of Desulfotomaculum acetoxidans type strain (5575).</title>
        <authorList>
            <person name="Spring S."/>
            <person name="Lapidus A."/>
            <person name="Schroder M."/>
            <person name="Gleim D."/>
            <person name="Sims D."/>
            <person name="Meincke L."/>
            <person name="Glavina Del Rio T."/>
            <person name="Tice H."/>
            <person name="Copeland A."/>
            <person name="Cheng J.F."/>
            <person name="Lucas S."/>
            <person name="Chen F."/>
            <person name="Nolan M."/>
            <person name="Bruce D."/>
            <person name="Goodwin L."/>
            <person name="Pitluck S."/>
            <person name="Ivanova N."/>
            <person name="Mavromatis K."/>
            <person name="Mikhailova N."/>
            <person name="Pati A."/>
            <person name="Chen A."/>
            <person name="Palaniappan K."/>
            <person name="Land M."/>
            <person name="Hauser L."/>
            <person name="Chang Y.J."/>
            <person name="Jeffries C.D."/>
            <person name="Chain P."/>
            <person name="Saunders E."/>
            <person name="Brettin T."/>
            <person name="Detter J.C."/>
            <person name="Goker M."/>
            <person name="Bristow J."/>
            <person name="Eisen J.A."/>
            <person name="Markowitz V."/>
            <person name="Hugenholtz P."/>
            <person name="Kyrpides N.C."/>
            <person name="Klenk H.P."/>
            <person name="Han C."/>
        </authorList>
    </citation>
    <scope>NUCLEOTIDE SEQUENCE [LARGE SCALE GENOMIC DNA]</scope>
    <source>
        <strain evidence="11">ATCC 49208 / DSM 771 / VKM B-1644</strain>
    </source>
</reference>
<keyword evidence="6 9" id="KW-1133">Transmembrane helix</keyword>
<dbReference type="EMBL" id="CP001720">
    <property type="protein sequence ID" value="ACV64972.1"/>
    <property type="molecule type" value="Genomic_DNA"/>
</dbReference>
<feature type="compositionally biased region" description="Polar residues" evidence="8">
    <location>
        <begin position="34"/>
        <end position="44"/>
    </location>
</feature>
<dbReference type="KEGG" id="dae:Dtox_4307"/>
<keyword evidence="11" id="KW-1185">Reference proteome</keyword>
<dbReference type="PANTHER" id="PTHR33908">
    <property type="entry name" value="MANNOSYLTRANSFERASE YKCB-RELATED"/>
    <property type="match status" value="1"/>
</dbReference>
<dbReference type="OrthoDB" id="9776737at2"/>
<dbReference type="RefSeq" id="WP_015759642.1">
    <property type="nucleotide sequence ID" value="NC_013216.1"/>
</dbReference>
<dbReference type="AlphaFoldDB" id="C8W004"/>
<dbReference type="PROSITE" id="PS51257">
    <property type="entry name" value="PROKAR_LIPOPROTEIN"/>
    <property type="match status" value="1"/>
</dbReference>
<dbReference type="eggNOG" id="COG5650">
    <property type="taxonomic scope" value="Bacteria"/>
</dbReference>
<evidence type="ECO:0000256" key="3">
    <source>
        <dbReference type="ARBA" id="ARBA00022676"/>
    </source>
</evidence>
<dbReference type="Proteomes" id="UP000002217">
    <property type="component" value="Chromosome"/>
</dbReference>
<keyword evidence="3" id="KW-0328">Glycosyltransferase</keyword>
<evidence type="ECO:0000256" key="9">
    <source>
        <dbReference type="SAM" id="Phobius"/>
    </source>
</evidence>
<feature type="transmembrane region" description="Helical" evidence="9">
    <location>
        <begin position="125"/>
        <end position="147"/>
    </location>
</feature>
<dbReference type="GO" id="GO:0009103">
    <property type="term" value="P:lipopolysaccharide biosynthetic process"/>
    <property type="evidence" value="ECO:0007669"/>
    <property type="project" value="UniProtKB-ARBA"/>
</dbReference>
<dbReference type="STRING" id="485916.Dtox_4307"/>